<evidence type="ECO:0000313" key="1">
    <source>
        <dbReference type="EMBL" id="BAM20258.1"/>
    </source>
</evidence>
<organism evidence="1">
    <name type="scientific">Papilio xuthus</name>
    <name type="common">Asian swallowtail butterfly</name>
    <dbReference type="NCBI Taxonomy" id="66420"/>
    <lineage>
        <taxon>Eukaryota</taxon>
        <taxon>Metazoa</taxon>
        <taxon>Ecdysozoa</taxon>
        <taxon>Arthropoda</taxon>
        <taxon>Hexapoda</taxon>
        <taxon>Insecta</taxon>
        <taxon>Pterygota</taxon>
        <taxon>Neoptera</taxon>
        <taxon>Endopterygota</taxon>
        <taxon>Lepidoptera</taxon>
        <taxon>Glossata</taxon>
        <taxon>Ditrysia</taxon>
        <taxon>Papilionoidea</taxon>
        <taxon>Papilionidae</taxon>
        <taxon>Papilioninae</taxon>
        <taxon>Papilio</taxon>
    </lineage>
</organism>
<feature type="non-terminal residue" evidence="1">
    <location>
        <position position="86"/>
    </location>
</feature>
<feature type="non-terminal residue" evidence="1">
    <location>
        <position position="1"/>
    </location>
</feature>
<protein>
    <submittedName>
        <fullName evidence="1">Uncharacterized protein</fullName>
    </submittedName>
</protein>
<dbReference type="EMBL" id="AK404710">
    <property type="protein sequence ID" value="BAM20258.1"/>
    <property type="molecule type" value="mRNA"/>
</dbReference>
<dbReference type="AlphaFoldDB" id="I4DQR8"/>
<sequence length="86" mass="9230">GAETGAGAWRGAGRGAAGDIALVYRPGGACCTYATCLYRLVCAVYVYLLSARSACWLQISKTDDYVSILLYNARIKEKICANSKKK</sequence>
<name>I4DQR8_PAPXU</name>
<accession>I4DQR8</accession>
<reference evidence="1" key="1">
    <citation type="journal article" date="2012" name="BMC Biol.">
        <title>Comprehensive microarray-based analysis for stage-specific larval camouflage pattern-associated genes in the swallowtail butterfly, Papilio xuthus.</title>
        <authorList>
            <person name="Futahashi R."/>
            <person name="Shirataki H."/>
            <person name="Narita T."/>
            <person name="Mita K."/>
            <person name="Fujiwara H."/>
        </authorList>
    </citation>
    <scope>NUCLEOTIDE SEQUENCE</scope>
    <source>
        <tissue evidence="1">Epidermis</tissue>
    </source>
</reference>
<proteinExistence type="evidence at transcript level"/>